<dbReference type="Gene3D" id="3.40.50.300">
    <property type="entry name" value="P-loop containing nucleotide triphosphate hydrolases"/>
    <property type="match status" value="1"/>
</dbReference>
<proteinExistence type="predicted"/>
<keyword evidence="3" id="KW-0238">DNA-binding</keyword>
<organism evidence="5 6">
    <name type="scientific">Pseudopedobacter saltans</name>
    <dbReference type="NCBI Taxonomy" id="151895"/>
    <lineage>
        <taxon>Bacteria</taxon>
        <taxon>Pseudomonadati</taxon>
        <taxon>Bacteroidota</taxon>
        <taxon>Sphingobacteriia</taxon>
        <taxon>Sphingobacteriales</taxon>
        <taxon>Sphingobacteriaceae</taxon>
        <taxon>Pseudopedobacter</taxon>
    </lineage>
</organism>
<evidence type="ECO:0000313" key="6">
    <source>
        <dbReference type="Proteomes" id="UP000249645"/>
    </source>
</evidence>
<dbReference type="SUPFAM" id="SSF52540">
    <property type="entry name" value="P-loop containing nucleoside triphosphate hydrolases"/>
    <property type="match status" value="1"/>
</dbReference>
<dbReference type="EMBL" id="QFOI01000032">
    <property type="protein sequence ID" value="PZP51406.1"/>
    <property type="molecule type" value="Genomic_DNA"/>
</dbReference>
<dbReference type="Proteomes" id="UP000249645">
    <property type="component" value="Unassembled WGS sequence"/>
</dbReference>
<dbReference type="InterPro" id="IPR036187">
    <property type="entry name" value="DNA_mismatch_repair_MutS_sf"/>
</dbReference>
<sequence length="433" mass="50132">MQIDQQTLNDLGIFNRIEENSIFHLLNFTVTSYGREQLQLLLAKPMPSIEQINERQKVIRYFTELIPIWTRRITNGTLLLIDRFYHTRIAPISYPSNAVTIAAYRLLNANSFGAVRYSAKQFIDFLKGIAEIRELLDNENDYPTIRSSLLVLKKMLEKPHFQIYQKKHITVADELNIGYFMQKSKGEIQNALQAFGVLEAWMSLAIACQKHDFVLPTFTERKEPYLKAEKLYHPLLQNPKPYDIQLDQESNFLFLTGANMAGKSTFIKAVGLSVYLAHLGIGVPAKQMELCYFDGLFSNIQITDNILQGESYFFNEVKRIKDTVERISDGKKWLVLIDELFKGTNVRDAMRCSVAVIEGFRKVKHSLFLLSTHLYEIENDIKHYPNILFRYFETHDTDGQLSFSYQLKEGVSNDRIGYLILQREGVIEELGRL</sequence>
<dbReference type="Pfam" id="PF05192">
    <property type="entry name" value="MutS_III"/>
    <property type="match status" value="1"/>
</dbReference>
<dbReference type="GO" id="GO:0006298">
    <property type="term" value="P:mismatch repair"/>
    <property type="evidence" value="ECO:0007669"/>
    <property type="project" value="InterPro"/>
</dbReference>
<reference evidence="5 6" key="1">
    <citation type="submission" date="2017-11" db="EMBL/GenBank/DDBJ databases">
        <title>Infants hospitalized years apart are colonized by the same room-sourced microbial strains.</title>
        <authorList>
            <person name="Brooks B."/>
            <person name="Olm M.R."/>
            <person name="Firek B.A."/>
            <person name="Baker R."/>
            <person name="Thomas B.C."/>
            <person name="Morowitz M.J."/>
            <person name="Banfield J.F."/>
        </authorList>
    </citation>
    <scope>NUCLEOTIDE SEQUENCE [LARGE SCALE GENOMIC DNA]</scope>
    <source>
        <strain evidence="5">S2_009_000_R2_76</strain>
    </source>
</reference>
<evidence type="ECO:0000256" key="2">
    <source>
        <dbReference type="ARBA" id="ARBA00022840"/>
    </source>
</evidence>
<dbReference type="GO" id="GO:0005524">
    <property type="term" value="F:ATP binding"/>
    <property type="evidence" value="ECO:0007669"/>
    <property type="project" value="UniProtKB-KW"/>
</dbReference>
<dbReference type="InterPro" id="IPR000432">
    <property type="entry name" value="DNA_mismatch_repair_MutS_C"/>
</dbReference>
<comment type="caution">
    <text evidence="5">The sequence shown here is derived from an EMBL/GenBank/DDBJ whole genome shotgun (WGS) entry which is preliminary data.</text>
</comment>
<dbReference type="GO" id="GO:0030983">
    <property type="term" value="F:mismatched DNA binding"/>
    <property type="evidence" value="ECO:0007669"/>
    <property type="project" value="InterPro"/>
</dbReference>
<feature type="domain" description="DNA mismatch repair proteins mutS family" evidence="4">
    <location>
        <begin position="250"/>
        <end position="422"/>
    </location>
</feature>
<dbReference type="GO" id="GO:0140664">
    <property type="term" value="F:ATP-dependent DNA damage sensor activity"/>
    <property type="evidence" value="ECO:0007669"/>
    <property type="project" value="InterPro"/>
</dbReference>
<evidence type="ECO:0000256" key="3">
    <source>
        <dbReference type="ARBA" id="ARBA00023125"/>
    </source>
</evidence>
<protein>
    <submittedName>
        <fullName evidence="5">DNA mismatch repair protein MutS</fullName>
    </submittedName>
</protein>
<dbReference type="SUPFAM" id="SSF48334">
    <property type="entry name" value="DNA repair protein MutS, domain III"/>
    <property type="match status" value="1"/>
</dbReference>
<dbReference type="InterPro" id="IPR007696">
    <property type="entry name" value="DNA_mismatch_repair_MutS_core"/>
</dbReference>
<gene>
    <name evidence="5" type="ORF">DI598_03360</name>
</gene>
<dbReference type="Pfam" id="PF00488">
    <property type="entry name" value="MutS_V"/>
    <property type="match status" value="1"/>
</dbReference>
<dbReference type="InterPro" id="IPR045076">
    <property type="entry name" value="MutS"/>
</dbReference>
<evidence type="ECO:0000313" key="5">
    <source>
        <dbReference type="EMBL" id="PZP51406.1"/>
    </source>
</evidence>
<dbReference type="SMART" id="SM00534">
    <property type="entry name" value="MUTSac"/>
    <property type="match status" value="1"/>
</dbReference>
<keyword evidence="2" id="KW-0067">ATP-binding</keyword>
<dbReference type="AlphaFoldDB" id="A0A2W5H020"/>
<accession>A0A2W5H020</accession>
<evidence type="ECO:0000256" key="1">
    <source>
        <dbReference type="ARBA" id="ARBA00022741"/>
    </source>
</evidence>
<keyword evidence="1" id="KW-0547">Nucleotide-binding</keyword>
<dbReference type="Gene3D" id="1.10.1420.10">
    <property type="match status" value="1"/>
</dbReference>
<dbReference type="InterPro" id="IPR027417">
    <property type="entry name" value="P-loop_NTPase"/>
</dbReference>
<dbReference type="PANTHER" id="PTHR11361">
    <property type="entry name" value="DNA MISMATCH REPAIR PROTEIN MUTS FAMILY MEMBER"/>
    <property type="match status" value="1"/>
</dbReference>
<evidence type="ECO:0000259" key="4">
    <source>
        <dbReference type="SMART" id="SM00534"/>
    </source>
</evidence>
<dbReference type="PANTHER" id="PTHR11361:SF99">
    <property type="entry name" value="DNA MISMATCH REPAIR PROTEIN"/>
    <property type="match status" value="1"/>
</dbReference>
<name>A0A2W5H020_9SPHI</name>